<proteinExistence type="inferred from homology"/>
<evidence type="ECO:0000256" key="3">
    <source>
        <dbReference type="ARBA" id="ARBA00022448"/>
    </source>
</evidence>
<feature type="transmembrane region" description="Helical" evidence="8">
    <location>
        <begin position="129"/>
        <end position="151"/>
    </location>
</feature>
<feature type="transmembrane region" description="Helical" evidence="8">
    <location>
        <begin position="267"/>
        <end position="291"/>
    </location>
</feature>
<dbReference type="EMBL" id="JACHBW010000019">
    <property type="protein sequence ID" value="MBB6105676.1"/>
    <property type="molecule type" value="Genomic_DNA"/>
</dbReference>
<keyword evidence="4 8" id="KW-0812">Transmembrane</keyword>
<dbReference type="GO" id="GO:0005886">
    <property type="term" value="C:plasma membrane"/>
    <property type="evidence" value="ECO:0007669"/>
    <property type="project" value="TreeGrafter"/>
</dbReference>
<protein>
    <submittedName>
        <fullName evidence="9">Purine-cytosine permease-like protein</fullName>
    </submittedName>
</protein>
<evidence type="ECO:0000256" key="5">
    <source>
        <dbReference type="ARBA" id="ARBA00022989"/>
    </source>
</evidence>
<evidence type="ECO:0000313" key="10">
    <source>
        <dbReference type="Proteomes" id="UP000571554"/>
    </source>
</evidence>
<dbReference type="AlphaFoldDB" id="A0A7W9U274"/>
<dbReference type="PANTHER" id="PTHR31806:SF1">
    <property type="entry name" value="PURINE-CYTOSINE PERMEASE FCY2-RELATED"/>
    <property type="match status" value="1"/>
</dbReference>
<feature type="transmembrane region" description="Helical" evidence="8">
    <location>
        <begin position="467"/>
        <end position="484"/>
    </location>
</feature>
<comment type="subcellular location">
    <subcellularLocation>
        <location evidence="1">Membrane</location>
        <topology evidence="1">Multi-pass membrane protein</topology>
    </subcellularLocation>
</comment>
<feature type="transmembrane region" description="Helical" evidence="8">
    <location>
        <begin position="223"/>
        <end position="246"/>
    </location>
</feature>
<reference evidence="9 10" key="1">
    <citation type="submission" date="2020-08" db="EMBL/GenBank/DDBJ databases">
        <title>Above-ground endophytic microbial communities from plants in different locations in the United States.</title>
        <authorList>
            <person name="Frank C."/>
        </authorList>
    </citation>
    <scope>NUCLEOTIDE SEQUENCE [LARGE SCALE GENOMIC DNA]</scope>
    <source>
        <strain evidence="9 10">WP4_2_2</strain>
    </source>
</reference>
<feature type="transmembrane region" description="Helical" evidence="8">
    <location>
        <begin position="311"/>
        <end position="335"/>
    </location>
</feature>
<keyword evidence="3 7" id="KW-0813">Transport</keyword>
<evidence type="ECO:0000256" key="4">
    <source>
        <dbReference type="ARBA" id="ARBA00022692"/>
    </source>
</evidence>
<feature type="transmembrane region" description="Helical" evidence="8">
    <location>
        <begin position="383"/>
        <end position="409"/>
    </location>
</feature>
<dbReference type="RefSeq" id="WP_183729821.1">
    <property type="nucleotide sequence ID" value="NZ_JACHBW010000019.1"/>
</dbReference>
<evidence type="ECO:0000313" key="9">
    <source>
        <dbReference type="EMBL" id="MBB6105676.1"/>
    </source>
</evidence>
<comment type="caution">
    <text evidence="9">The sequence shown here is derived from an EMBL/GenBank/DDBJ whole genome shotgun (WGS) entry which is preliminary data.</text>
</comment>
<dbReference type="Pfam" id="PF02133">
    <property type="entry name" value="Transp_cyt_pur"/>
    <property type="match status" value="1"/>
</dbReference>
<dbReference type="InterPro" id="IPR026030">
    <property type="entry name" value="Pur-cyt_permease_Fcy2/21/22"/>
</dbReference>
<name>A0A7W9U274_9BURK</name>
<comment type="similarity">
    <text evidence="2 7">Belongs to the purine-cytosine permease (2.A.39) family.</text>
</comment>
<dbReference type="GO" id="GO:0022857">
    <property type="term" value="F:transmembrane transporter activity"/>
    <property type="evidence" value="ECO:0007669"/>
    <property type="project" value="InterPro"/>
</dbReference>
<evidence type="ECO:0000256" key="7">
    <source>
        <dbReference type="PIRNR" id="PIRNR002744"/>
    </source>
</evidence>
<accession>A0A7W9U274</accession>
<sequence>MSTDNVNGWAPPAASSAVNIAANSAAETADAAGPKPGKWRKIEVRSIDYVPAHERHGSVAGQGPFWFLGNFQFFTIAIGFVGPSMGLSLGYTILSGVLGILFGTLFMAFHASQGAHLGLPQMIQSRAQFGYRGVVLILIATLFTFIGFNVVDTVLMASGVKGIFGWSPTLVTIVTALIALALAIYGHDWLHRVFKWLLVASLPLYVLLTLWIMFGAVGVKAGVAHAGGFSLVAFAAQFAASASYNITYAPYVSDYSRYLPRDTKPRAIIAAVFVGASASAIWLIALGAWLATRLGASDGLVALYDAGNAMFRGFGVLISLASVGAMVATMGLNAYSAMLTVVTAVDSFKPVRPTSAVRVITVLVLGLVWVVISLSLSGNAIDILFAALTIMLYLLVPWTSVNLVDFFFVRRGHYAITQLFTPDGLYGAWGARGLIAYAVGFASTVPFFVLPGIYTGPLAARIGGVDVAWAVGLVVSAIAYLVLARSIDAEGERKAVLQSEREIALLDGAAGRSH</sequence>
<keyword evidence="5 8" id="KW-1133">Transmembrane helix</keyword>
<dbReference type="Gene3D" id="1.10.4160.10">
    <property type="entry name" value="Hydantoin permease"/>
    <property type="match status" value="1"/>
</dbReference>
<feature type="transmembrane region" description="Helical" evidence="8">
    <location>
        <begin position="89"/>
        <end position="109"/>
    </location>
</feature>
<dbReference type="PIRSF" id="PIRSF002744">
    <property type="entry name" value="Pur-cyt_permease"/>
    <property type="match status" value="1"/>
</dbReference>
<keyword evidence="10" id="KW-1185">Reference proteome</keyword>
<feature type="transmembrane region" description="Helical" evidence="8">
    <location>
        <begin position="356"/>
        <end position="377"/>
    </location>
</feature>
<evidence type="ECO:0000256" key="2">
    <source>
        <dbReference type="ARBA" id="ARBA00008974"/>
    </source>
</evidence>
<evidence type="ECO:0000256" key="8">
    <source>
        <dbReference type="SAM" id="Phobius"/>
    </source>
</evidence>
<dbReference type="Proteomes" id="UP000571554">
    <property type="component" value="Unassembled WGS sequence"/>
</dbReference>
<keyword evidence="6 7" id="KW-0472">Membrane</keyword>
<organism evidence="9 10">
    <name type="scientific">Paraburkholderia bannensis</name>
    <dbReference type="NCBI Taxonomy" id="765414"/>
    <lineage>
        <taxon>Bacteria</taxon>
        <taxon>Pseudomonadati</taxon>
        <taxon>Pseudomonadota</taxon>
        <taxon>Betaproteobacteria</taxon>
        <taxon>Burkholderiales</taxon>
        <taxon>Burkholderiaceae</taxon>
        <taxon>Paraburkholderia</taxon>
    </lineage>
</organism>
<feature type="transmembrane region" description="Helical" evidence="8">
    <location>
        <begin position="65"/>
        <end position="83"/>
    </location>
</feature>
<feature type="transmembrane region" description="Helical" evidence="8">
    <location>
        <begin position="163"/>
        <end position="184"/>
    </location>
</feature>
<feature type="transmembrane region" description="Helical" evidence="8">
    <location>
        <begin position="434"/>
        <end position="455"/>
    </location>
</feature>
<evidence type="ECO:0000256" key="6">
    <source>
        <dbReference type="ARBA" id="ARBA00023136"/>
    </source>
</evidence>
<evidence type="ECO:0000256" key="1">
    <source>
        <dbReference type="ARBA" id="ARBA00004141"/>
    </source>
</evidence>
<gene>
    <name evidence="9" type="ORF">F4827_005546</name>
</gene>
<dbReference type="InterPro" id="IPR001248">
    <property type="entry name" value="Pur-cyt_permease"/>
</dbReference>
<feature type="transmembrane region" description="Helical" evidence="8">
    <location>
        <begin position="196"/>
        <end position="217"/>
    </location>
</feature>
<dbReference type="PANTHER" id="PTHR31806">
    <property type="entry name" value="PURINE-CYTOSINE PERMEASE FCY2-RELATED"/>
    <property type="match status" value="1"/>
</dbReference>